<evidence type="ECO:0000313" key="4">
    <source>
        <dbReference type="Proteomes" id="UP001519289"/>
    </source>
</evidence>
<reference evidence="3 4" key="1">
    <citation type="submission" date="2021-03" db="EMBL/GenBank/DDBJ databases">
        <title>Genomic Encyclopedia of Type Strains, Phase IV (KMG-IV): sequencing the most valuable type-strain genomes for metagenomic binning, comparative biology and taxonomic classification.</title>
        <authorList>
            <person name="Goeker M."/>
        </authorList>
    </citation>
    <scope>NUCLEOTIDE SEQUENCE [LARGE SCALE GENOMIC DNA]</scope>
    <source>
        <strain evidence="3 4">DSM 27138</strain>
    </source>
</reference>
<dbReference type="PIRSF" id="PIRSF005902">
    <property type="entry name" value="DNase_TatD"/>
    <property type="match status" value="1"/>
</dbReference>
<dbReference type="Gene3D" id="3.20.20.140">
    <property type="entry name" value="Metal-dependent hydrolases"/>
    <property type="match status" value="1"/>
</dbReference>
<gene>
    <name evidence="3" type="ORF">J2Z79_002845</name>
</gene>
<dbReference type="PANTHER" id="PTHR46124">
    <property type="entry name" value="D-AMINOACYL-TRNA DEACYLASE"/>
    <property type="match status" value="1"/>
</dbReference>
<dbReference type="InterPro" id="IPR018228">
    <property type="entry name" value="DNase_TatD-rel_CS"/>
</dbReference>
<keyword evidence="2 3" id="KW-0378">Hydrolase</keyword>
<evidence type="ECO:0000256" key="2">
    <source>
        <dbReference type="ARBA" id="ARBA00022801"/>
    </source>
</evidence>
<dbReference type="SUPFAM" id="SSF51556">
    <property type="entry name" value="Metallo-dependent hydrolases"/>
    <property type="match status" value="1"/>
</dbReference>
<dbReference type="InterPro" id="IPR032466">
    <property type="entry name" value="Metal_Hydrolase"/>
</dbReference>
<dbReference type="GO" id="GO:0016787">
    <property type="term" value="F:hydrolase activity"/>
    <property type="evidence" value="ECO:0007669"/>
    <property type="project" value="UniProtKB-KW"/>
</dbReference>
<keyword evidence="4" id="KW-1185">Reference proteome</keyword>
<dbReference type="InterPro" id="IPR001130">
    <property type="entry name" value="TatD-like"/>
</dbReference>
<dbReference type="Pfam" id="PF01026">
    <property type="entry name" value="TatD_DNase"/>
    <property type="match status" value="1"/>
</dbReference>
<dbReference type="Proteomes" id="UP001519289">
    <property type="component" value="Unassembled WGS sequence"/>
</dbReference>
<dbReference type="EC" id="3.1.21.-" evidence="3"/>
<evidence type="ECO:0000256" key="1">
    <source>
        <dbReference type="ARBA" id="ARBA00022723"/>
    </source>
</evidence>
<accession>A0ABS4JV41</accession>
<proteinExistence type="predicted"/>
<dbReference type="InterPro" id="IPR015991">
    <property type="entry name" value="TatD/YcfH-like"/>
</dbReference>
<protein>
    <submittedName>
        <fullName evidence="3">TatD DNase family protein</fullName>
        <ecNumber evidence="3">3.1.21.-</ecNumber>
    </submittedName>
</protein>
<organism evidence="3 4">
    <name type="scientific">Symbiobacterium terraclitae</name>
    <dbReference type="NCBI Taxonomy" id="557451"/>
    <lineage>
        <taxon>Bacteria</taxon>
        <taxon>Bacillati</taxon>
        <taxon>Bacillota</taxon>
        <taxon>Clostridia</taxon>
        <taxon>Eubacteriales</taxon>
        <taxon>Symbiobacteriaceae</taxon>
        <taxon>Symbiobacterium</taxon>
    </lineage>
</organism>
<dbReference type="PANTHER" id="PTHR46124:SF2">
    <property type="entry name" value="D-AMINOACYL-TRNA DEACYLASE"/>
    <property type="match status" value="1"/>
</dbReference>
<sequence length="263" mass="29576">MLFNTHSHVDTGRQFAADRDEVVERARQMGVSQLMVIGFEKALLPVTLAFVERYDWAWAAVGIHPTSALEWDRDAERMLREAARHPKVKAIGEVGLDYYWKDSAPFELQRDVFRQQIRLARDLGLPLVIHNRDAHEDVVRILEEEGAGEVGGIMHCFSGDWAIAERCLAMNFYIGIGGTVTYKNNPTGRDVAQRLPLDRIVLETDDPYLAPMPHRGKRNEPGYVRIVAEFLAELRGTTLEAIAEATSANARRVLRIADPAGES</sequence>
<comment type="caution">
    <text evidence="3">The sequence shown here is derived from an EMBL/GenBank/DDBJ whole genome shotgun (WGS) entry which is preliminary data.</text>
</comment>
<name>A0ABS4JV41_9FIRM</name>
<evidence type="ECO:0000313" key="3">
    <source>
        <dbReference type="EMBL" id="MBP2019406.1"/>
    </source>
</evidence>
<dbReference type="PROSITE" id="PS01090">
    <property type="entry name" value="TATD_2"/>
    <property type="match status" value="1"/>
</dbReference>
<dbReference type="NCBIfam" id="TIGR00010">
    <property type="entry name" value="YchF/TatD family DNA exonuclease"/>
    <property type="match status" value="1"/>
</dbReference>
<dbReference type="EMBL" id="JAGGLG010000027">
    <property type="protein sequence ID" value="MBP2019406.1"/>
    <property type="molecule type" value="Genomic_DNA"/>
</dbReference>
<dbReference type="RefSeq" id="WP_209467516.1">
    <property type="nucleotide sequence ID" value="NZ_JAGGLG010000027.1"/>
</dbReference>
<dbReference type="PROSITE" id="PS01091">
    <property type="entry name" value="TATD_3"/>
    <property type="match status" value="1"/>
</dbReference>
<dbReference type="CDD" id="cd01310">
    <property type="entry name" value="TatD_DNAse"/>
    <property type="match status" value="1"/>
</dbReference>
<keyword evidence="1" id="KW-0479">Metal-binding</keyword>